<accession>H6RGU0</accession>
<reference evidence="1" key="2">
    <citation type="submission" date="2012-02" db="EMBL/GenBank/DDBJ databases">
        <authorList>
            <person name="Genoscope - CEA"/>
        </authorList>
    </citation>
    <scope>NUCLEOTIDE SEQUENCE</scope>
</reference>
<organism evidence="1">
    <name type="scientific">uncultured Dokdonia sp</name>
    <dbReference type="NCBI Taxonomy" id="575653"/>
    <lineage>
        <taxon>Bacteria</taxon>
        <taxon>Pseudomonadati</taxon>
        <taxon>Bacteroidota</taxon>
        <taxon>Flavobacteriia</taxon>
        <taxon>Flavobacteriales</taxon>
        <taxon>Flavobacteriaceae</taxon>
        <taxon>Dokdonia</taxon>
        <taxon>environmental samples</taxon>
    </lineage>
</organism>
<name>H6RGU0_9FLAO</name>
<evidence type="ECO:0000313" key="1">
    <source>
        <dbReference type="EMBL" id="CCG00251.1"/>
    </source>
</evidence>
<dbReference type="EMBL" id="FO117602">
    <property type="protein sequence ID" value="CCG00251.1"/>
    <property type="molecule type" value="Genomic_DNA"/>
</dbReference>
<proteinExistence type="predicted"/>
<sequence length="188" mass="20981">MVVILRSFINQKTEQYFLLPLSISGYIATPLYKGQKQIVTQVKEGIISLSTSIRKGNFGEIVVDLDFFEKGYKDIHINKVNSIDHPNYQGIDHIFQDEISGQYVIVETKWRNTPISTTLTGRQVSDSWIVGNNRLLNAVGGNDQLASEILTNDYLRVIARVQPDGSIAYRLADSDGYAILGNAGVFNP</sequence>
<dbReference type="CDD" id="cd20741">
    <property type="entry name" value="PoNe_HINT_TF-like"/>
    <property type="match status" value="1"/>
</dbReference>
<reference evidence="1" key="1">
    <citation type="journal article" date="2012" name="Environ. Microbiol.">
        <title>Genomic content of uncultured Bacteroidetes from contrasting oceanic provinces in the North Atlantic Ocean.</title>
        <authorList>
            <person name="Gomez-Pereira P.R."/>
            <person name="Schuler M."/>
            <person name="Fuchs B.M."/>
            <person name="Bennke C."/>
            <person name="Teeling H."/>
            <person name="Waldmann J."/>
            <person name="Richter M."/>
            <person name="Barbe V."/>
            <person name="Bataille E."/>
            <person name="Glockner F.O."/>
            <person name="Amann R."/>
        </authorList>
    </citation>
    <scope>NUCLEOTIDE SEQUENCE</scope>
</reference>
<gene>
    <name evidence="1" type="ORF">VIS_S18CPB10039</name>
</gene>
<dbReference type="AlphaFoldDB" id="H6RGU0"/>
<protein>
    <submittedName>
        <fullName evidence="1">Uncharacterized protein</fullName>
    </submittedName>
</protein>